<accession>A0A419VV00</accession>
<dbReference type="Pfam" id="PF13176">
    <property type="entry name" value="TPR_7"/>
    <property type="match status" value="1"/>
</dbReference>
<dbReference type="SMART" id="SM00028">
    <property type="entry name" value="TPR"/>
    <property type="match status" value="3"/>
</dbReference>
<dbReference type="OrthoDB" id="350628at2157"/>
<protein>
    <submittedName>
        <fullName evidence="2">Tetratricopeptide repeat protein</fullName>
    </submittedName>
</protein>
<feature type="region of interest" description="Disordered" evidence="1">
    <location>
        <begin position="190"/>
        <end position="210"/>
    </location>
</feature>
<proteinExistence type="predicted"/>
<dbReference type="InterPro" id="IPR011990">
    <property type="entry name" value="TPR-like_helical_dom_sf"/>
</dbReference>
<evidence type="ECO:0000313" key="3">
    <source>
        <dbReference type="Proteomes" id="UP000283805"/>
    </source>
</evidence>
<reference evidence="2 3" key="1">
    <citation type="submission" date="2018-09" db="EMBL/GenBank/DDBJ databases">
        <title>Genomic Encyclopedia of Archaeal and Bacterial Type Strains, Phase II (KMG-II): from individual species to whole genera.</title>
        <authorList>
            <person name="Goeker M."/>
        </authorList>
    </citation>
    <scope>NUCLEOTIDE SEQUENCE [LARGE SCALE GENOMIC DNA]</scope>
    <source>
        <strain evidence="2 3">DSM 13151</strain>
    </source>
</reference>
<evidence type="ECO:0000256" key="1">
    <source>
        <dbReference type="SAM" id="MobiDB-lite"/>
    </source>
</evidence>
<gene>
    <name evidence="2" type="ORF">ATJ93_4719</name>
</gene>
<sequence>MIDKIADLFRSSEEVPDLLEVLGLEGGYLELSEEEQEKLYEYSTAVGTGGKFNQLDQSVTSTSQTQQGYLKGVGSSAVSSKDYDFAEKVLLKALEAEDDNPTDRHFVYNSLIDLYYKQRDYRDDAIEKCIQYCKEDIEIVDDFLDEWKQEYGGELPNIPSFKRMAIIYEKQGRYEEALEVCEMALDRGLDDGTKGGFEGRKERVQNKMDE</sequence>
<dbReference type="SUPFAM" id="SSF48452">
    <property type="entry name" value="TPR-like"/>
    <property type="match status" value="1"/>
</dbReference>
<evidence type="ECO:0000313" key="2">
    <source>
        <dbReference type="EMBL" id="RKD85217.1"/>
    </source>
</evidence>
<name>A0A419VV00_9EURY</name>
<dbReference type="AlphaFoldDB" id="A0A419VV00"/>
<organism evidence="2 3">
    <name type="scientific">Halopiger aswanensis</name>
    <dbReference type="NCBI Taxonomy" id="148449"/>
    <lineage>
        <taxon>Archaea</taxon>
        <taxon>Methanobacteriati</taxon>
        <taxon>Methanobacteriota</taxon>
        <taxon>Stenosarchaea group</taxon>
        <taxon>Halobacteria</taxon>
        <taxon>Halobacteriales</taxon>
        <taxon>Natrialbaceae</taxon>
        <taxon>Halopiger</taxon>
    </lineage>
</organism>
<dbReference type="Proteomes" id="UP000283805">
    <property type="component" value="Unassembled WGS sequence"/>
</dbReference>
<keyword evidence="3" id="KW-1185">Reference proteome</keyword>
<comment type="caution">
    <text evidence="2">The sequence shown here is derived from an EMBL/GenBank/DDBJ whole genome shotgun (WGS) entry which is preliminary data.</text>
</comment>
<dbReference type="EMBL" id="RAPO01000012">
    <property type="protein sequence ID" value="RKD85217.1"/>
    <property type="molecule type" value="Genomic_DNA"/>
</dbReference>
<dbReference type="Gene3D" id="1.25.40.10">
    <property type="entry name" value="Tetratricopeptide repeat domain"/>
    <property type="match status" value="1"/>
</dbReference>
<dbReference type="RefSeq" id="WP_120246979.1">
    <property type="nucleotide sequence ID" value="NZ_RAPO01000012.1"/>
</dbReference>
<dbReference type="InterPro" id="IPR019734">
    <property type="entry name" value="TPR_rpt"/>
</dbReference>